<evidence type="ECO:0000313" key="2">
    <source>
        <dbReference type="Proteomes" id="UP000025061"/>
    </source>
</evidence>
<sequence>MAAAAAVKLPRAYEEQEHVPAPVDPTHFISLDYAEPSPIMIGFQKAWRSLKRMLKIGAVLALVGAYPAAVVLSSHINDKPIDIPAEQSWAVPGIAVAIHKIARELEGAGWASNRPVWHPQARLTALPAWQSGTAEALSQHMQLISELAPYEGAPDSDLAAAARLLTEVSGEPMRPRLTAAAEALNRFDTRASRGLAMRPMPEEIMPQELALFAGWAAEDRAALSDQINALQEGGGWPASKDDITAFYRAKARAHVAHEMFAANADKAYNLSNTAILVAADRAETAWGRAAEMKPILVSNQSDSAVLNPNHLASMAYFLLEAEVASRHLIELMAPPAADEVIEETSVAQTDEAAEVALP</sequence>
<comment type="caution">
    <text evidence="1">The sequence shown here is derived from an EMBL/GenBank/DDBJ whole genome shotgun (WGS) entry which is preliminary data.</text>
</comment>
<dbReference type="Proteomes" id="UP000025061">
    <property type="component" value="Unassembled WGS sequence"/>
</dbReference>
<dbReference type="PATRIC" id="fig|1280951.3.peg.531"/>
<proteinExistence type="predicted"/>
<keyword evidence="2" id="KW-1185">Reference proteome</keyword>
<name>A0A059G0M2_9PROT</name>
<dbReference type="AlphaFoldDB" id="A0A059G0M2"/>
<reference evidence="1 2" key="1">
    <citation type="submission" date="2013-04" db="EMBL/GenBank/DDBJ databases">
        <title>Hyphomonas hirschiana VP5 Genome Sequencing.</title>
        <authorList>
            <person name="Lai Q."/>
            <person name="Shao Z."/>
        </authorList>
    </citation>
    <scope>NUCLEOTIDE SEQUENCE [LARGE SCALE GENOMIC DNA]</scope>
    <source>
        <strain evidence="1 2">VP5</strain>
    </source>
</reference>
<organism evidence="1 2">
    <name type="scientific">Hyphomonas hirschiana VP5</name>
    <dbReference type="NCBI Taxonomy" id="1280951"/>
    <lineage>
        <taxon>Bacteria</taxon>
        <taxon>Pseudomonadati</taxon>
        <taxon>Pseudomonadota</taxon>
        <taxon>Alphaproteobacteria</taxon>
        <taxon>Hyphomonadales</taxon>
        <taxon>Hyphomonadaceae</taxon>
        <taxon>Hyphomonas</taxon>
    </lineage>
</organism>
<evidence type="ECO:0000313" key="1">
    <source>
        <dbReference type="EMBL" id="KCZ96537.1"/>
    </source>
</evidence>
<gene>
    <name evidence="1" type="ORF">HHI_02620</name>
</gene>
<accession>A0A059G0M2</accession>
<dbReference type="EMBL" id="ARYI01000001">
    <property type="protein sequence ID" value="KCZ96537.1"/>
    <property type="molecule type" value="Genomic_DNA"/>
</dbReference>
<protein>
    <submittedName>
        <fullName evidence="1">Uncharacterized protein</fullName>
    </submittedName>
</protein>